<dbReference type="OrthoDB" id="509124at2759"/>
<dbReference type="AlphaFoldDB" id="A0A4S8M613"/>
<accession>A0A4S8M613</accession>
<dbReference type="EMBL" id="ML179150">
    <property type="protein sequence ID" value="THU97706.1"/>
    <property type="molecule type" value="Genomic_DNA"/>
</dbReference>
<protein>
    <recommendedName>
        <fullName evidence="3">Coenzyme Q-binding protein COQ10 START domain-containing protein</fullName>
    </recommendedName>
</protein>
<dbReference type="CDD" id="cd07822">
    <property type="entry name" value="SRPBCC_4"/>
    <property type="match status" value="1"/>
</dbReference>
<evidence type="ECO:0000313" key="2">
    <source>
        <dbReference type="Proteomes" id="UP000297245"/>
    </source>
</evidence>
<dbReference type="Proteomes" id="UP000297245">
    <property type="component" value="Unassembled WGS sequence"/>
</dbReference>
<gene>
    <name evidence="1" type="ORF">K435DRAFT_753775</name>
</gene>
<evidence type="ECO:0008006" key="3">
    <source>
        <dbReference type="Google" id="ProtNLM"/>
    </source>
</evidence>
<dbReference type="SUPFAM" id="SSF55961">
    <property type="entry name" value="Bet v1-like"/>
    <property type="match status" value="1"/>
</dbReference>
<reference evidence="1 2" key="1">
    <citation type="journal article" date="2019" name="Nat. Ecol. Evol.">
        <title>Megaphylogeny resolves global patterns of mushroom evolution.</title>
        <authorList>
            <person name="Varga T."/>
            <person name="Krizsan K."/>
            <person name="Foldi C."/>
            <person name="Dima B."/>
            <person name="Sanchez-Garcia M."/>
            <person name="Sanchez-Ramirez S."/>
            <person name="Szollosi G.J."/>
            <person name="Szarkandi J.G."/>
            <person name="Papp V."/>
            <person name="Albert L."/>
            <person name="Andreopoulos W."/>
            <person name="Angelini C."/>
            <person name="Antonin V."/>
            <person name="Barry K.W."/>
            <person name="Bougher N.L."/>
            <person name="Buchanan P."/>
            <person name="Buyck B."/>
            <person name="Bense V."/>
            <person name="Catcheside P."/>
            <person name="Chovatia M."/>
            <person name="Cooper J."/>
            <person name="Damon W."/>
            <person name="Desjardin D."/>
            <person name="Finy P."/>
            <person name="Geml J."/>
            <person name="Haridas S."/>
            <person name="Hughes K."/>
            <person name="Justo A."/>
            <person name="Karasinski D."/>
            <person name="Kautmanova I."/>
            <person name="Kiss B."/>
            <person name="Kocsube S."/>
            <person name="Kotiranta H."/>
            <person name="LaButti K.M."/>
            <person name="Lechner B.E."/>
            <person name="Liimatainen K."/>
            <person name="Lipzen A."/>
            <person name="Lukacs Z."/>
            <person name="Mihaltcheva S."/>
            <person name="Morgado L.N."/>
            <person name="Niskanen T."/>
            <person name="Noordeloos M.E."/>
            <person name="Ohm R.A."/>
            <person name="Ortiz-Santana B."/>
            <person name="Ovrebo C."/>
            <person name="Racz N."/>
            <person name="Riley R."/>
            <person name="Savchenko A."/>
            <person name="Shiryaev A."/>
            <person name="Soop K."/>
            <person name="Spirin V."/>
            <person name="Szebenyi C."/>
            <person name="Tomsovsky M."/>
            <person name="Tulloss R.E."/>
            <person name="Uehling J."/>
            <person name="Grigoriev I.V."/>
            <person name="Vagvolgyi C."/>
            <person name="Papp T."/>
            <person name="Martin F.M."/>
            <person name="Miettinen O."/>
            <person name="Hibbett D.S."/>
            <person name="Nagy L.G."/>
        </authorList>
    </citation>
    <scope>NUCLEOTIDE SEQUENCE [LARGE SCALE GENOMIC DNA]</scope>
    <source>
        <strain evidence="1 2">CBS 962.96</strain>
    </source>
</reference>
<dbReference type="Gene3D" id="3.30.530.20">
    <property type="match status" value="1"/>
</dbReference>
<proteinExistence type="predicted"/>
<keyword evidence="2" id="KW-1185">Reference proteome</keyword>
<dbReference type="Pfam" id="PF10604">
    <property type="entry name" value="Polyketide_cyc2"/>
    <property type="match status" value="1"/>
</dbReference>
<dbReference type="InterPro" id="IPR019587">
    <property type="entry name" value="Polyketide_cyclase/dehydratase"/>
</dbReference>
<sequence length="182" mass="20569">MSDWGRNTPPEASSGVFVTSASMKTDASPEKVWSTLLDFQSYKEWNPFVRGQVLTDASGKPLPESSQTPAAGKHLYMYPVHIPPRMDDPPLPFQKNSTRVVITYLDHETRRVAWRTTGFPRFLLDAERWQTVSVAEDGKTKYESYEVFRGLLSYIVKFFMKKNLDLAAQGMADGLKARAEAS</sequence>
<name>A0A4S8M613_DENBC</name>
<evidence type="ECO:0000313" key="1">
    <source>
        <dbReference type="EMBL" id="THU97706.1"/>
    </source>
</evidence>
<organism evidence="1 2">
    <name type="scientific">Dendrothele bispora (strain CBS 962.96)</name>
    <dbReference type="NCBI Taxonomy" id="1314807"/>
    <lineage>
        <taxon>Eukaryota</taxon>
        <taxon>Fungi</taxon>
        <taxon>Dikarya</taxon>
        <taxon>Basidiomycota</taxon>
        <taxon>Agaricomycotina</taxon>
        <taxon>Agaricomycetes</taxon>
        <taxon>Agaricomycetidae</taxon>
        <taxon>Agaricales</taxon>
        <taxon>Agaricales incertae sedis</taxon>
        <taxon>Dendrothele</taxon>
    </lineage>
</organism>
<dbReference type="InterPro" id="IPR023393">
    <property type="entry name" value="START-like_dom_sf"/>
</dbReference>